<dbReference type="PANTHER" id="PTHR43527">
    <property type="entry name" value="4-DIPHOSPHOCYTIDYL-2-C-METHYL-D-ERYTHRITOL KINASE, CHLOROPLASTIC"/>
    <property type="match status" value="1"/>
</dbReference>
<gene>
    <name evidence="7" type="primary">ispE</name>
    <name evidence="10" type="ORF">KQ910_26530</name>
</gene>
<keyword evidence="7 10" id="KW-0808">Transferase</keyword>
<comment type="catalytic activity">
    <reaction evidence="7">
        <text>4-CDP-2-C-methyl-D-erythritol + ATP = 4-CDP-2-C-methyl-D-erythritol 2-phosphate + ADP + H(+)</text>
        <dbReference type="Rhea" id="RHEA:18437"/>
        <dbReference type="ChEBI" id="CHEBI:15378"/>
        <dbReference type="ChEBI" id="CHEBI:30616"/>
        <dbReference type="ChEBI" id="CHEBI:57823"/>
        <dbReference type="ChEBI" id="CHEBI:57919"/>
        <dbReference type="ChEBI" id="CHEBI:456216"/>
        <dbReference type="EC" id="2.7.1.148"/>
    </reaction>
</comment>
<evidence type="ECO:0000256" key="2">
    <source>
        <dbReference type="ARBA" id="ARBA00012052"/>
    </source>
</evidence>
<feature type="domain" description="GHMP kinase C-terminal" evidence="9">
    <location>
        <begin position="204"/>
        <end position="271"/>
    </location>
</feature>
<comment type="similarity">
    <text evidence="1 7">Belongs to the GHMP kinase family. IspE subfamily.</text>
</comment>
<dbReference type="HAMAP" id="MF_00061">
    <property type="entry name" value="IspE"/>
    <property type="match status" value="1"/>
</dbReference>
<dbReference type="EC" id="2.7.1.148" evidence="2 7"/>
<dbReference type="Pfam" id="PF08544">
    <property type="entry name" value="GHMP_kinases_C"/>
    <property type="match status" value="1"/>
</dbReference>
<organism evidence="10 11">
    <name type="scientific">Reyranella humidisoli</name>
    <dbReference type="NCBI Taxonomy" id="2849149"/>
    <lineage>
        <taxon>Bacteria</taxon>
        <taxon>Pseudomonadati</taxon>
        <taxon>Pseudomonadota</taxon>
        <taxon>Alphaproteobacteria</taxon>
        <taxon>Hyphomicrobiales</taxon>
        <taxon>Reyranellaceae</taxon>
        <taxon>Reyranella</taxon>
    </lineage>
</organism>
<comment type="caution">
    <text evidence="10">The sequence shown here is derived from an EMBL/GenBank/DDBJ whole genome shotgun (WGS) entry which is preliminary data.</text>
</comment>
<dbReference type="GO" id="GO:0050515">
    <property type="term" value="F:4-(cytidine 5'-diphospho)-2-C-methyl-D-erythritol kinase activity"/>
    <property type="evidence" value="ECO:0007669"/>
    <property type="project" value="UniProtKB-EC"/>
</dbReference>
<evidence type="ECO:0000313" key="11">
    <source>
        <dbReference type="Proteomes" id="UP000727907"/>
    </source>
</evidence>
<evidence type="ECO:0000256" key="5">
    <source>
        <dbReference type="ARBA" id="ARBA00023229"/>
    </source>
</evidence>
<keyword evidence="7 10" id="KW-0418">Kinase</keyword>
<dbReference type="InterPro" id="IPR004424">
    <property type="entry name" value="IspE"/>
</dbReference>
<keyword evidence="11" id="KW-1185">Reference proteome</keyword>
<evidence type="ECO:0000313" key="10">
    <source>
        <dbReference type="EMBL" id="MBU8877351.1"/>
    </source>
</evidence>
<comment type="function">
    <text evidence="7">Catalyzes the phosphorylation of the position 2 hydroxy group of 4-diphosphocytidyl-2C-methyl-D-erythritol.</text>
</comment>
<dbReference type="PIRSF" id="PIRSF010376">
    <property type="entry name" value="IspE"/>
    <property type="match status" value="1"/>
</dbReference>
<proteinExistence type="inferred from homology"/>
<dbReference type="Proteomes" id="UP000727907">
    <property type="component" value="Unassembled WGS sequence"/>
</dbReference>
<dbReference type="Pfam" id="PF00288">
    <property type="entry name" value="GHMP_kinases_N"/>
    <property type="match status" value="1"/>
</dbReference>
<dbReference type="RefSeq" id="WP_216967175.1">
    <property type="nucleotide sequence ID" value="NZ_JAHOPB010000005.1"/>
</dbReference>
<evidence type="ECO:0000256" key="4">
    <source>
        <dbReference type="ARBA" id="ARBA00022741"/>
    </source>
</evidence>
<comment type="pathway">
    <text evidence="7">Isoprenoid biosynthesis; isopentenyl diphosphate biosynthesis via DXP pathway; isopentenyl diphosphate from 1-deoxy-D-xylulose 5-phosphate: step 3/6.</text>
</comment>
<sequence length="280" mass="28783">MLLARAKVNLWLNVVGRRADGFHLLDSLVAFTDLADGIEVAPASDLSLEIVGPGAAALEGDDVADNLVLRAARLLAGRAGVAPRAALRLTKRIPVAAGLGGGSADAAATLRALVDLWRIAMPEEELFDLAASLGADVPMCLAGRPAVATGIGERLAPAPRLPDCAILLVNPGVALPTPAVFRARVGDFAPGLPIESGWPDLAAFAADLARRGNDLTAAAISLQPAVADVLDRLRRTDGVAHAAMSGSGATCFGLFASTDAAQRAASHLPDAWWRHAGRLV</sequence>
<feature type="active site" evidence="7">
    <location>
        <position position="136"/>
    </location>
</feature>
<keyword evidence="4 7" id="KW-0547">Nucleotide-binding</keyword>
<accession>A0ABS6IRY4</accession>
<protein>
    <recommendedName>
        <fullName evidence="3 7">4-diphosphocytidyl-2-C-methyl-D-erythritol kinase</fullName>
        <shortName evidence="7">CMK</shortName>
        <ecNumber evidence="2 7">2.7.1.148</ecNumber>
    </recommendedName>
    <alternativeName>
        <fullName evidence="6 7">4-(cytidine-5'-diphospho)-2-C-methyl-D-erythritol kinase</fullName>
    </alternativeName>
</protein>
<feature type="domain" description="GHMP kinase N-terminal" evidence="8">
    <location>
        <begin position="66"/>
        <end position="143"/>
    </location>
</feature>
<dbReference type="NCBIfam" id="TIGR00154">
    <property type="entry name" value="ispE"/>
    <property type="match status" value="1"/>
</dbReference>
<feature type="binding site" evidence="7">
    <location>
        <begin position="94"/>
        <end position="104"/>
    </location>
    <ligand>
        <name>ATP</name>
        <dbReference type="ChEBI" id="CHEBI:30616"/>
    </ligand>
</feature>
<evidence type="ECO:0000259" key="9">
    <source>
        <dbReference type="Pfam" id="PF08544"/>
    </source>
</evidence>
<evidence type="ECO:0000256" key="7">
    <source>
        <dbReference type="HAMAP-Rule" id="MF_00061"/>
    </source>
</evidence>
<dbReference type="PANTHER" id="PTHR43527:SF2">
    <property type="entry name" value="4-DIPHOSPHOCYTIDYL-2-C-METHYL-D-ERYTHRITOL KINASE, CHLOROPLASTIC"/>
    <property type="match status" value="1"/>
</dbReference>
<evidence type="ECO:0000256" key="6">
    <source>
        <dbReference type="ARBA" id="ARBA00032554"/>
    </source>
</evidence>
<dbReference type="InterPro" id="IPR013750">
    <property type="entry name" value="GHMP_kinase_C_dom"/>
</dbReference>
<dbReference type="InterPro" id="IPR006204">
    <property type="entry name" value="GHMP_kinase_N_dom"/>
</dbReference>
<evidence type="ECO:0000256" key="1">
    <source>
        <dbReference type="ARBA" id="ARBA00009684"/>
    </source>
</evidence>
<reference evidence="10 11" key="1">
    <citation type="submission" date="2021-06" db="EMBL/GenBank/DDBJ databases">
        <authorList>
            <person name="Lee D.H."/>
        </authorList>
    </citation>
    <scope>NUCLEOTIDE SEQUENCE [LARGE SCALE GENOMIC DNA]</scope>
    <source>
        <strain evidence="10 11">MMS21-HV4-11</strain>
    </source>
</reference>
<evidence type="ECO:0000259" key="8">
    <source>
        <dbReference type="Pfam" id="PF00288"/>
    </source>
</evidence>
<name>A0ABS6IRY4_9HYPH</name>
<keyword evidence="7" id="KW-0067">ATP-binding</keyword>
<dbReference type="NCBIfam" id="NF011202">
    <property type="entry name" value="PRK14608.1"/>
    <property type="match status" value="1"/>
</dbReference>
<feature type="active site" evidence="7">
    <location>
        <position position="7"/>
    </location>
</feature>
<keyword evidence="5 7" id="KW-0414">Isoprene biosynthesis</keyword>
<dbReference type="EMBL" id="JAHOPB010000005">
    <property type="protein sequence ID" value="MBU8877351.1"/>
    <property type="molecule type" value="Genomic_DNA"/>
</dbReference>
<evidence type="ECO:0000256" key="3">
    <source>
        <dbReference type="ARBA" id="ARBA00017473"/>
    </source>
</evidence>